<comment type="catalytic activity">
    <reaction evidence="7 15">
        <text>N-terminal L-lysyl-[protein] + L-leucyl-tRNA(Leu) = N-terminal L-leucyl-L-lysyl-[protein] + tRNA(Leu) + H(+)</text>
        <dbReference type="Rhea" id="RHEA:12340"/>
        <dbReference type="Rhea" id="RHEA-COMP:9613"/>
        <dbReference type="Rhea" id="RHEA-COMP:9622"/>
        <dbReference type="Rhea" id="RHEA-COMP:12670"/>
        <dbReference type="Rhea" id="RHEA-COMP:12671"/>
        <dbReference type="ChEBI" id="CHEBI:15378"/>
        <dbReference type="ChEBI" id="CHEBI:65249"/>
        <dbReference type="ChEBI" id="CHEBI:78442"/>
        <dbReference type="ChEBI" id="CHEBI:78494"/>
        <dbReference type="ChEBI" id="CHEBI:133043"/>
        <dbReference type="EC" id="2.3.2.6"/>
    </reaction>
</comment>
<feature type="region of interest" description="Disordered" evidence="16">
    <location>
        <begin position="1"/>
        <end position="30"/>
    </location>
</feature>
<keyword evidence="18" id="KW-1185">Reference proteome</keyword>
<dbReference type="NCBIfam" id="TIGR00667">
    <property type="entry name" value="aat"/>
    <property type="match status" value="1"/>
</dbReference>
<dbReference type="Gene3D" id="3.40.630.70">
    <property type="entry name" value="Leucyl/phenylalanyl-tRNA-protein transferase, C-terminal domain"/>
    <property type="match status" value="1"/>
</dbReference>
<evidence type="ECO:0000256" key="9">
    <source>
        <dbReference type="ARBA" id="ARBA00061535"/>
    </source>
</evidence>
<dbReference type="PATRIC" id="fig|106634.4.peg.1876"/>
<dbReference type="Pfam" id="PF03588">
    <property type="entry name" value="Leu_Phe_trans"/>
    <property type="match status" value="1"/>
</dbReference>
<comment type="catalytic activity">
    <reaction evidence="5 15">
        <text>L-phenylalanyl-tRNA(Phe) + an N-terminal L-alpha-aminoacyl-[protein] = an N-terminal L-phenylalanyl-L-alpha-aminoacyl-[protein] + tRNA(Phe)</text>
        <dbReference type="Rhea" id="RHEA:43632"/>
        <dbReference type="Rhea" id="RHEA-COMP:9668"/>
        <dbReference type="Rhea" id="RHEA-COMP:9699"/>
        <dbReference type="Rhea" id="RHEA-COMP:10636"/>
        <dbReference type="Rhea" id="RHEA-COMP:10637"/>
        <dbReference type="ChEBI" id="CHEBI:78442"/>
        <dbReference type="ChEBI" id="CHEBI:78531"/>
        <dbReference type="ChEBI" id="CHEBI:78597"/>
        <dbReference type="ChEBI" id="CHEBI:83561"/>
        <dbReference type="EC" id="2.3.2.6"/>
    </reaction>
</comment>
<dbReference type="InterPro" id="IPR042221">
    <property type="entry name" value="Leu/Phe-tRNA_Trfase_N"/>
</dbReference>
<comment type="subcellular location">
    <subcellularLocation>
        <location evidence="1 15">Cytoplasm</location>
    </subcellularLocation>
</comment>
<evidence type="ECO:0000256" key="6">
    <source>
        <dbReference type="ARBA" id="ARBA00050652"/>
    </source>
</evidence>
<dbReference type="InterPro" id="IPR016181">
    <property type="entry name" value="Acyl_CoA_acyltransferase"/>
</dbReference>
<evidence type="ECO:0000313" key="17">
    <source>
        <dbReference type="EMBL" id="AKJ95513.1"/>
    </source>
</evidence>
<gene>
    <name evidence="15" type="primary">aat</name>
    <name evidence="17" type="ORF">TVD_09160</name>
</gene>
<reference evidence="17 18" key="1">
    <citation type="submission" date="2015-04" db="EMBL/GenBank/DDBJ databases">
        <title>Complete Sequence for the Genome of the Thioalkalivibrio versutus D301.</title>
        <authorList>
            <person name="Mu T."/>
            <person name="Zhou J."/>
            <person name="Xu X."/>
        </authorList>
    </citation>
    <scope>NUCLEOTIDE SEQUENCE [LARGE SCALE GENOMIC DNA]</scope>
    <source>
        <strain evidence="17 18">D301</strain>
    </source>
</reference>
<evidence type="ECO:0000256" key="15">
    <source>
        <dbReference type="HAMAP-Rule" id="MF_00688"/>
    </source>
</evidence>
<evidence type="ECO:0000256" key="4">
    <source>
        <dbReference type="ARBA" id="ARBA00023315"/>
    </source>
</evidence>
<organism evidence="17 18">
    <name type="scientific">Thioalkalivibrio versutus</name>
    <dbReference type="NCBI Taxonomy" id="106634"/>
    <lineage>
        <taxon>Bacteria</taxon>
        <taxon>Pseudomonadati</taxon>
        <taxon>Pseudomonadota</taxon>
        <taxon>Gammaproteobacteria</taxon>
        <taxon>Chromatiales</taxon>
        <taxon>Ectothiorhodospiraceae</taxon>
        <taxon>Thioalkalivibrio</taxon>
    </lineage>
</organism>
<evidence type="ECO:0000256" key="5">
    <source>
        <dbReference type="ARBA" id="ARBA00050607"/>
    </source>
</evidence>
<comment type="catalytic activity">
    <reaction evidence="6 15">
        <text>N-terminal L-arginyl-[protein] + L-leucyl-tRNA(Leu) = N-terminal L-leucyl-L-arginyl-[protein] + tRNA(Leu) + H(+)</text>
        <dbReference type="Rhea" id="RHEA:50416"/>
        <dbReference type="Rhea" id="RHEA-COMP:9613"/>
        <dbReference type="Rhea" id="RHEA-COMP:9622"/>
        <dbReference type="Rhea" id="RHEA-COMP:12672"/>
        <dbReference type="Rhea" id="RHEA-COMP:12673"/>
        <dbReference type="ChEBI" id="CHEBI:15378"/>
        <dbReference type="ChEBI" id="CHEBI:64719"/>
        <dbReference type="ChEBI" id="CHEBI:78442"/>
        <dbReference type="ChEBI" id="CHEBI:78494"/>
        <dbReference type="ChEBI" id="CHEBI:133044"/>
        <dbReference type="EC" id="2.3.2.6"/>
    </reaction>
</comment>
<evidence type="ECO:0000256" key="2">
    <source>
        <dbReference type="ARBA" id="ARBA00022490"/>
    </source>
</evidence>
<dbReference type="AlphaFoldDB" id="A0A0G3G2N7"/>
<evidence type="ECO:0000256" key="7">
    <source>
        <dbReference type="ARBA" id="ARBA00051538"/>
    </source>
</evidence>
<evidence type="ECO:0000256" key="13">
    <source>
        <dbReference type="ARBA" id="ARBA00077165"/>
    </source>
</evidence>
<evidence type="ECO:0000256" key="12">
    <source>
        <dbReference type="ARBA" id="ARBA00077136"/>
    </source>
</evidence>
<dbReference type="FunFam" id="3.30.70.3550:FF:000001">
    <property type="entry name" value="Leucyl/phenylalanyl-tRNA--protein transferase"/>
    <property type="match status" value="1"/>
</dbReference>
<proteinExistence type="inferred from homology"/>
<dbReference type="EC" id="2.3.2.6" evidence="10 15"/>
<dbReference type="PANTHER" id="PTHR30098:SF2">
    <property type="entry name" value="LEUCYL_PHENYLALANYL-TRNA--PROTEIN TRANSFERASE"/>
    <property type="match status" value="1"/>
</dbReference>
<dbReference type="GO" id="GO:0005737">
    <property type="term" value="C:cytoplasm"/>
    <property type="evidence" value="ECO:0007669"/>
    <property type="project" value="UniProtKB-SubCell"/>
</dbReference>
<dbReference type="Gene3D" id="3.30.70.3550">
    <property type="entry name" value="Leucyl/phenylalanyl-tRNA-protein transferase, N-terminal domain"/>
    <property type="match status" value="1"/>
</dbReference>
<comment type="function">
    <text evidence="8 15">Functions in the N-end rule pathway of protein degradation where it conjugates Leu, Phe and, less efficiently, Met from aminoacyl-tRNAs to the N-termini of proteins containing an N-terminal arginine or lysine.</text>
</comment>
<dbReference type="SUPFAM" id="SSF55729">
    <property type="entry name" value="Acyl-CoA N-acyltransferases (Nat)"/>
    <property type="match status" value="1"/>
</dbReference>
<dbReference type="EMBL" id="CP011367">
    <property type="protein sequence ID" value="AKJ95513.1"/>
    <property type="molecule type" value="Genomic_DNA"/>
</dbReference>
<dbReference type="STRING" id="106634.TVD_09160"/>
<dbReference type="PANTHER" id="PTHR30098">
    <property type="entry name" value="LEUCYL/PHENYLALANYL-TRNA--PROTEIN TRANSFERASE"/>
    <property type="match status" value="1"/>
</dbReference>
<evidence type="ECO:0000256" key="10">
    <source>
        <dbReference type="ARBA" id="ARBA00066767"/>
    </source>
</evidence>
<evidence type="ECO:0000256" key="11">
    <source>
        <dbReference type="ARBA" id="ARBA00074372"/>
    </source>
</evidence>
<keyword evidence="2 15" id="KW-0963">Cytoplasm</keyword>
<evidence type="ECO:0000256" key="16">
    <source>
        <dbReference type="SAM" id="MobiDB-lite"/>
    </source>
</evidence>
<dbReference type="KEGG" id="tvr:TVD_09160"/>
<keyword evidence="4 15" id="KW-0012">Acyltransferase</keyword>
<keyword evidence="3 15" id="KW-0808">Transferase</keyword>
<dbReference type="Proteomes" id="UP000064201">
    <property type="component" value="Chromosome"/>
</dbReference>
<dbReference type="InterPro" id="IPR004616">
    <property type="entry name" value="Leu/Phe-tRNA_Trfase"/>
</dbReference>
<evidence type="ECO:0000256" key="1">
    <source>
        <dbReference type="ARBA" id="ARBA00004496"/>
    </source>
</evidence>
<evidence type="ECO:0000256" key="8">
    <source>
        <dbReference type="ARBA" id="ARBA00054043"/>
    </source>
</evidence>
<dbReference type="RefSeq" id="WP_047251432.1">
    <property type="nucleotide sequence ID" value="NZ_CP011367.1"/>
</dbReference>
<sequence>MTSGPQITLPWLDPEHPEAPFPDPAQALPEPNGLLAAGGDLSVPRLLNAYRSGVFPWFEAGQPILWWSPDPRAVLEPGHFRLHRSLKKAIRNRGYTVSFDRAFEAVIEACAGPRDYADGTWITTSMQQAYIALHRSGHAHSVEVWDGPRLIGGLYGVAVGRLFCGESMFSRERDGSKMALAWLCRHLVAWGWPLVDVQMETAHLRNLGAITLPRQAFIDRIREIAREPVEPGPWRTDPALSPLDPDWNTPR</sequence>
<accession>A0A0G3G2N7</accession>
<dbReference type="GO" id="GO:0030163">
    <property type="term" value="P:protein catabolic process"/>
    <property type="evidence" value="ECO:0007669"/>
    <property type="project" value="UniProtKB-UniRule"/>
</dbReference>
<protein>
    <recommendedName>
        <fullName evidence="11 15">Leucyl/phenylalanyl-tRNA--protein transferase</fullName>
        <ecNumber evidence="10 15">2.3.2.6</ecNumber>
    </recommendedName>
    <alternativeName>
        <fullName evidence="12 15">L/F-transferase</fullName>
    </alternativeName>
    <alternativeName>
        <fullName evidence="13 15">Leucyltransferase</fullName>
    </alternativeName>
    <alternativeName>
        <fullName evidence="14 15">Phenyalanyltransferase</fullName>
    </alternativeName>
</protein>
<comment type="similarity">
    <text evidence="9 15">Belongs to the L/F-transferase family.</text>
</comment>
<dbReference type="InterPro" id="IPR042203">
    <property type="entry name" value="Leu/Phe-tRNA_Trfase_C"/>
</dbReference>
<dbReference type="OrthoDB" id="9790282at2"/>
<dbReference type="GO" id="GO:0008914">
    <property type="term" value="F:leucyl-tRNA--protein transferase activity"/>
    <property type="evidence" value="ECO:0007669"/>
    <property type="project" value="UniProtKB-UniRule"/>
</dbReference>
<evidence type="ECO:0000256" key="14">
    <source>
        <dbReference type="ARBA" id="ARBA00083640"/>
    </source>
</evidence>
<evidence type="ECO:0000256" key="3">
    <source>
        <dbReference type="ARBA" id="ARBA00022679"/>
    </source>
</evidence>
<dbReference type="HAMAP" id="MF_00688">
    <property type="entry name" value="Leu_Phe_trans"/>
    <property type="match status" value="1"/>
</dbReference>
<feature type="region of interest" description="Disordered" evidence="16">
    <location>
        <begin position="229"/>
        <end position="251"/>
    </location>
</feature>
<name>A0A0G3G2N7_9GAMM</name>
<evidence type="ECO:0000313" key="18">
    <source>
        <dbReference type="Proteomes" id="UP000064201"/>
    </source>
</evidence>